<dbReference type="Gene3D" id="2.40.170.20">
    <property type="entry name" value="TonB-dependent receptor, beta-barrel domain"/>
    <property type="match status" value="1"/>
</dbReference>
<evidence type="ECO:0000313" key="11">
    <source>
        <dbReference type="Proteomes" id="UP001176891"/>
    </source>
</evidence>
<dbReference type="PROSITE" id="PS52016">
    <property type="entry name" value="TONB_DEPENDENT_REC_3"/>
    <property type="match status" value="1"/>
</dbReference>
<keyword evidence="4 7" id="KW-0812">Transmembrane</keyword>
<keyword evidence="10" id="KW-0675">Receptor</keyword>
<dbReference type="InterPro" id="IPR039426">
    <property type="entry name" value="TonB-dep_rcpt-like"/>
</dbReference>
<comment type="caution">
    <text evidence="10">The sequence shown here is derived from an EMBL/GenBank/DDBJ whole genome shotgun (WGS) entry which is preliminary data.</text>
</comment>
<dbReference type="Gene3D" id="2.170.130.10">
    <property type="entry name" value="TonB-dependent receptor, plug domain"/>
    <property type="match status" value="1"/>
</dbReference>
<evidence type="ECO:0000256" key="1">
    <source>
        <dbReference type="ARBA" id="ARBA00004571"/>
    </source>
</evidence>
<dbReference type="InterPro" id="IPR008969">
    <property type="entry name" value="CarboxyPept-like_regulatory"/>
</dbReference>
<evidence type="ECO:0000256" key="3">
    <source>
        <dbReference type="ARBA" id="ARBA00022452"/>
    </source>
</evidence>
<dbReference type="SUPFAM" id="SSF49464">
    <property type="entry name" value="Carboxypeptidase regulatory domain-like"/>
    <property type="match status" value="1"/>
</dbReference>
<gene>
    <name evidence="10" type="ORF">Q4Q39_14015</name>
</gene>
<protein>
    <submittedName>
        <fullName evidence="10">TonB-dependent receptor</fullName>
    </submittedName>
</protein>
<keyword evidence="8" id="KW-0732">Signal</keyword>
<dbReference type="InterPro" id="IPR023997">
    <property type="entry name" value="TonB-dep_OMP_SusC/RagA_CS"/>
</dbReference>
<evidence type="ECO:0000256" key="4">
    <source>
        <dbReference type="ARBA" id="ARBA00022692"/>
    </source>
</evidence>
<comment type="similarity">
    <text evidence="7">Belongs to the TonB-dependent receptor family.</text>
</comment>
<feature type="domain" description="TonB-dependent receptor plug" evidence="9">
    <location>
        <begin position="119"/>
        <end position="242"/>
    </location>
</feature>
<evidence type="ECO:0000259" key="9">
    <source>
        <dbReference type="Pfam" id="PF07715"/>
    </source>
</evidence>
<dbReference type="RefSeq" id="WP_303283137.1">
    <property type="nucleotide sequence ID" value="NZ_BAABCZ010000009.1"/>
</dbReference>
<reference evidence="10" key="1">
    <citation type="submission" date="2023-07" db="EMBL/GenBank/DDBJ databases">
        <title>Two novel species in the genus Flavivirga.</title>
        <authorList>
            <person name="Kwon K."/>
        </authorList>
    </citation>
    <scope>NUCLEOTIDE SEQUENCE</scope>
    <source>
        <strain evidence="10">KACC 14157</strain>
    </source>
</reference>
<dbReference type="InterPro" id="IPR023996">
    <property type="entry name" value="TonB-dep_OMP_SusC/RagA"/>
</dbReference>
<feature type="chain" id="PRO_5046234443" evidence="8">
    <location>
        <begin position="29"/>
        <end position="1045"/>
    </location>
</feature>
<dbReference type="Pfam" id="PF13715">
    <property type="entry name" value="CarbopepD_reg_2"/>
    <property type="match status" value="1"/>
</dbReference>
<evidence type="ECO:0000256" key="2">
    <source>
        <dbReference type="ARBA" id="ARBA00022448"/>
    </source>
</evidence>
<dbReference type="Gene3D" id="2.60.40.1120">
    <property type="entry name" value="Carboxypeptidase-like, regulatory domain"/>
    <property type="match status" value="1"/>
</dbReference>
<proteinExistence type="inferred from homology"/>
<evidence type="ECO:0000256" key="7">
    <source>
        <dbReference type="PROSITE-ProRule" id="PRU01360"/>
    </source>
</evidence>
<dbReference type="InterPro" id="IPR037066">
    <property type="entry name" value="Plug_dom_sf"/>
</dbReference>
<dbReference type="InterPro" id="IPR012910">
    <property type="entry name" value="Plug_dom"/>
</dbReference>
<accession>A0ABT8X4L8</accession>
<keyword evidence="5 7" id="KW-0472">Membrane</keyword>
<dbReference type="EMBL" id="JAUOEM010000004">
    <property type="protein sequence ID" value="MDO5988524.1"/>
    <property type="molecule type" value="Genomic_DNA"/>
</dbReference>
<keyword evidence="6 7" id="KW-0998">Cell outer membrane</keyword>
<evidence type="ECO:0000313" key="10">
    <source>
        <dbReference type="EMBL" id="MDO5988524.1"/>
    </source>
</evidence>
<evidence type="ECO:0000256" key="6">
    <source>
        <dbReference type="ARBA" id="ARBA00023237"/>
    </source>
</evidence>
<sequence>MKIIGKFKEKKSHILFYFLFLLSFIASAQNTISGTVKSKGLPLPGTSIIVKGTNAGTVSDFDGNYEIKANSDDILVISFLGYKTIEENINGRREINFNLEQSQEELSEVVLVGYGTVKKSDFTGSSSKVTSSELQEFPTTNLENAIQGRMAGVNITSTSSEPGGGINIQVRGATSLSGGNQPLYVIDGVPQFNDASRSAEEINGFAPTNALASLNPNDIESVEVLKDASSAAIYGSRGANGVIIIKTKKGKAGESNITFNTFTTFAERPKSIPLATAREFATHINLANTNLGGEPYYNGDERFTVDGLQSVVFPSPEELGEGTDWQREIFRPAVTSNYQLTASGGNSSVRYLISGNYLTDEGVVKFSKYRKGAFRLNLDANLNKRFKAVVNLNYSADLNDRAESTNQSTTPGGLSPSGSILKSLITSPALSTDNQLYQVFLLLPDRGSSSGLLNPLLDLENTINQRRYNIFQGSMDLIYKFNDNLNFTVRTAYNRTFSANDSYWNNLTAFGFDARQRTFQSDWRTNSYINENFLTYNKNTEDFNVNVVVGNTFQKENARGAVLNAENLSIPTDNGLYLIPLYQNISIPQRNFVESTLISGFARGSFSYKGRYLLTLTGRADASSKFAENKKWAFFPSVGLGWTFSSESFFEKLRKVVSTGKFRFSYGTSGNQAISPFQSLSTLAPLNFGFRNGQATGIVTNTSENKDLTWETTTQIDYGLDLSFLSNRFNLTMDLYEKETEDLLQAKDIPSESGFNSILSNFGTIKNTGFEISLSGKIINKDNFGWDFAFNYARNENEIVDLGEGVEFYNAQNGQADYTHRLRVGGQLGDFWGYETDGLLTAEDITNGAPTFGGSTFEGDLKFKDTDGDGAITDDDKVLLGNAFPEFTIGISNNFRFKNWELNSLLVGNFGNEILNQNLLYGTYGSFFGVPTQEYLSDFWTPENTDAFYPRPSAGAVNNVTSDRLIEDGSFLRIKTLSLIYNYKLPNSKTKFRFSLTAQNLYTFSNYSGYDPEVSGYGQSVLTPGIDVGSYPRTRLWTIGAEVQF</sequence>
<dbReference type="InterPro" id="IPR036942">
    <property type="entry name" value="Beta-barrel_TonB_sf"/>
</dbReference>
<name>A0ABT8X4L8_9FLAO</name>
<comment type="subcellular location">
    <subcellularLocation>
        <location evidence="1 7">Cell outer membrane</location>
        <topology evidence="1 7">Multi-pass membrane protein</topology>
    </subcellularLocation>
</comment>
<dbReference type="Pfam" id="PF07715">
    <property type="entry name" value="Plug"/>
    <property type="match status" value="1"/>
</dbReference>
<dbReference type="NCBIfam" id="TIGR04057">
    <property type="entry name" value="SusC_RagA_signa"/>
    <property type="match status" value="1"/>
</dbReference>
<evidence type="ECO:0000256" key="8">
    <source>
        <dbReference type="SAM" id="SignalP"/>
    </source>
</evidence>
<dbReference type="SUPFAM" id="SSF56935">
    <property type="entry name" value="Porins"/>
    <property type="match status" value="1"/>
</dbReference>
<keyword evidence="11" id="KW-1185">Reference proteome</keyword>
<feature type="signal peptide" evidence="8">
    <location>
        <begin position="1"/>
        <end position="28"/>
    </location>
</feature>
<keyword evidence="3 7" id="KW-1134">Transmembrane beta strand</keyword>
<dbReference type="NCBIfam" id="TIGR04056">
    <property type="entry name" value="OMP_RagA_SusC"/>
    <property type="match status" value="1"/>
</dbReference>
<dbReference type="Proteomes" id="UP001176891">
    <property type="component" value="Unassembled WGS sequence"/>
</dbReference>
<evidence type="ECO:0000256" key="5">
    <source>
        <dbReference type="ARBA" id="ARBA00023136"/>
    </source>
</evidence>
<organism evidence="10 11">
    <name type="scientific">Flavivirga amylovorans</name>
    <dbReference type="NCBI Taxonomy" id="870486"/>
    <lineage>
        <taxon>Bacteria</taxon>
        <taxon>Pseudomonadati</taxon>
        <taxon>Bacteroidota</taxon>
        <taxon>Flavobacteriia</taxon>
        <taxon>Flavobacteriales</taxon>
        <taxon>Flavobacteriaceae</taxon>
        <taxon>Flavivirga</taxon>
    </lineage>
</organism>
<keyword evidence="2 7" id="KW-0813">Transport</keyword>